<reference evidence="2 3" key="1">
    <citation type="journal article" date="2024" name="BMC Biol.">
        <title>Comparative genomics of Ascetosporea gives new insight into the evolutionary basis for animal parasitism in Rhizaria.</title>
        <authorList>
            <person name="Hiltunen Thoren M."/>
            <person name="Onut-Brannstrom I."/>
            <person name="Alfjorden A."/>
            <person name="Peckova H."/>
            <person name="Swords F."/>
            <person name="Hooper C."/>
            <person name="Holzer A.S."/>
            <person name="Bass D."/>
            <person name="Burki F."/>
        </authorList>
    </citation>
    <scope>NUCLEOTIDE SEQUENCE [LARGE SCALE GENOMIC DNA]</scope>
    <source>
        <strain evidence="2">20-A016</strain>
    </source>
</reference>
<proteinExistence type="predicted"/>
<evidence type="ECO:0000313" key="3">
    <source>
        <dbReference type="Proteomes" id="UP001439008"/>
    </source>
</evidence>
<accession>A0ABV2AMW5</accession>
<evidence type="ECO:0000256" key="1">
    <source>
        <dbReference type="SAM" id="MobiDB-lite"/>
    </source>
</evidence>
<comment type="caution">
    <text evidence="2">The sequence shown here is derived from an EMBL/GenBank/DDBJ whole genome shotgun (WGS) entry which is preliminary data.</text>
</comment>
<feature type="region of interest" description="Disordered" evidence="1">
    <location>
        <begin position="20"/>
        <end position="43"/>
    </location>
</feature>
<gene>
    <name evidence="2" type="ORF">MHBO_002617</name>
</gene>
<name>A0ABV2AMW5_9EUKA</name>
<keyword evidence="3" id="KW-1185">Reference proteome</keyword>
<protein>
    <submittedName>
        <fullName evidence="2">Uncharacterized protein</fullName>
    </submittedName>
</protein>
<dbReference type="EMBL" id="JBDODL010001019">
    <property type="protein sequence ID" value="MES1921013.1"/>
    <property type="molecule type" value="Genomic_DNA"/>
</dbReference>
<dbReference type="Proteomes" id="UP001439008">
    <property type="component" value="Unassembled WGS sequence"/>
</dbReference>
<evidence type="ECO:0000313" key="2">
    <source>
        <dbReference type="EMBL" id="MES1921013.1"/>
    </source>
</evidence>
<sequence>MSNLGRAIRNNISQRRVEQKIKNSDINSRNRNIDSFRPPNFRGKKSESLASKCEIGTVDDFLVNVSRSRKNFVLRSRQDDIVLVENGLDDLALKKDLSRSGLSNLKKMANLNKSELLEDIKVIRRPRWDSATDPNELAFSEENAFIDWKKDLSLRFTVYFTKIANFKFLNKN</sequence>
<organism evidence="2 3">
    <name type="scientific">Bonamia ostreae</name>
    <dbReference type="NCBI Taxonomy" id="126728"/>
    <lineage>
        <taxon>Eukaryota</taxon>
        <taxon>Sar</taxon>
        <taxon>Rhizaria</taxon>
        <taxon>Endomyxa</taxon>
        <taxon>Ascetosporea</taxon>
        <taxon>Haplosporida</taxon>
        <taxon>Bonamia</taxon>
    </lineage>
</organism>